<dbReference type="InterPro" id="IPR041555">
    <property type="entry name" value="MG3"/>
</dbReference>
<dbReference type="Pfam" id="PF01835">
    <property type="entry name" value="MG2"/>
    <property type="match status" value="1"/>
</dbReference>
<comment type="similarity">
    <text evidence="2">Belongs to the protease inhibitor I39 (alpha-2-macroglobulin) family.</text>
</comment>
<dbReference type="PROSITE" id="PS00477">
    <property type="entry name" value="ALPHA_2_MACROGLOBULIN"/>
    <property type="match status" value="1"/>
</dbReference>
<dbReference type="InterPro" id="IPR009048">
    <property type="entry name" value="A-macroglobulin_rcpt-bd"/>
</dbReference>
<dbReference type="Pfam" id="PF00207">
    <property type="entry name" value="A2M"/>
    <property type="match status" value="1"/>
</dbReference>
<dbReference type="CDD" id="cd02897">
    <property type="entry name" value="A2M_2"/>
    <property type="match status" value="1"/>
</dbReference>
<evidence type="ECO:0000256" key="9">
    <source>
        <dbReference type="SAM" id="MobiDB-lite"/>
    </source>
</evidence>
<dbReference type="Pfam" id="PF07678">
    <property type="entry name" value="TED_complement"/>
    <property type="match status" value="1"/>
</dbReference>
<keyword evidence="7" id="KW-1015">Disulfide bond</keyword>
<keyword evidence="3" id="KW-0964">Secreted</keyword>
<dbReference type="InterPro" id="IPR022041">
    <property type="entry name" value="Methyltransf_FA"/>
</dbReference>
<evidence type="ECO:0000259" key="11">
    <source>
        <dbReference type="PROSITE" id="PS51465"/>
    </source>
</evidence>
<dbReference type="SUPFAM" id="SSF81296">
    <property type="entry name" value="E set domains"/>
    <property type="match status" value="1"/>
</dbReference>
<dbReference type="Gene3D" id="2.60.40.1930">
    <property type="match status" value="4"/>
</dbReference>
<dbReference type="Pfam" id="PF17791">
    <property type="entry name" value="MG3"/>
    <property type="match status" value="1"/>
</dbReference>
<dbReference type="CDD" id="cd00104">
    <property type="entry name" value="KAZAL_FS"/>
    <property type="match status" value="1"/>
</dbReference>
<dbReference type="SUPFAM" id="SSF49410">
    <property type="entry name" value="Alpha-macroglobulin receptor domain"/>
    <property type="match status" value="1"/>
</dbReference>
<dbReference type="InterPro" id="IPR002350">
    <property type="entry name" value="Kazal_dom"/>
</dbReference>
<dbReference type="SUPFAM" id="SSF48239">
    <property type="entry name" value="Terpenoid cyclases/Protein prenyltransferases"/>
    <property type="match status" value="1"/>
</dbReference>
<dbReference type="InterPro" id="IPR002890">
    <property type="entry name" value="MG2"/>
</dbReference>
<feature type="signal peptide" evidence="10">
    <location>
        <begin position="1"/>
        <end position="22"/>
    </location>
</feature>
<dbReference type="Gene3D" id="2.60.40.1940">
    <property type="match status" value="1"/>
</dbReference>
<dbReference type="SMART" id="SM01359">
    <property type="entry name" value="A2M_N_2"/>
    <property type="match status" value="1"/>
</dbReference>
<dbReference type="InterPro" id="IPR011626">
    <property type="entry name" value="Alpha-macroglobulin_TED"/>
</dbReference>
<dbReference type="Pfam" id="PF07648">
    <property type="entry name" value="Kazal_2"/>
    <property type="match status" value="1"/>
</dbReference>
<keyword evidence="5 10" id="KW-0732">Signal</keyword>
<dbReference type="Gene3D" id="2.60.40.690">
    <property type="entry name" value="Alpha-macroglobulin, receptor-binding domain"/>
    <property type="match status" value="1"/>
</dbReference>
<evidence type="ECO:0000313" key="13">
    <source>
        <dbReference type="RefSeq" id="XP_006818919.1"/>
    </source>
</evidence>
<dbReference type="SMART" id="SM01360">
    <property type="entry name" value="A2M"/>
    <property type="match status" value="1"/>
</dbReference>
<evidence type="ECO:0000256" key="2">
    <source>
        <dbReference type="ARBA" id="ARBA00010952"/>
    </source>
</evidence>
<dbReference type="Pfam" id="PF12248">
    <property type="entry name" value="Methyltransf_FA"/>
    <property type="match status" value="1"/>
</dbReference>
<dbReference type="InterPro" id="IPR036058">
    <property type="entry name" value="Kazal_dom_sf"/>
</dbReference>
<proteinExistence type="inferred from homology"/>
<dbReference type="InterPro" id="IPR019742">
    <property type="entry name" value="MacrogloblnA2_CS"/>
</dbReference>
<evidence type="ECO:0000256" key="4">
    <source>
        <dbReference type="ARBA" id="ARBA00022690"/>
    </source>
</evidence>
<reference evidence="13" key="1">
    <citation type="submission" date="2025-08" db="UniProtKB">
        <authorList>
            <consortium name="RefSeq"/>
        </authorList>
    </citation>
    <scope>IDENTIFICATION</scope>
    <source>
        <tissue evidence="13">Testes</tissue>
    </source>
</reference>
<dbReference type="Pfam" id="PF07677">
    <property type="entry name" value="A2M_recep"/>
    <property type="match status" value="1"/>
</dbReference>
<dbReference type="SMART" id="SM01419">
    <property type="entry name" value="Thiol-ester_cl"/>
    <property type="match status" value="1"/>
</dbReference>
<keyword evidence="6" id="KW-0722">Serine protease inhibitor</keyword>
<dbReference type="Gene3D" id="1.50.10.20">
    <property type="match status" value="1"/>
</dbReference>
<dbReference type="InterPro" id="IPR036595">
    <property type="entry name" value="A-macroglobulin_rcpt-bd_sf"/>
</dbReference>
<dbReference type="Gene3D" id="2.60.120.1540">
    <property type="match status" value="2"/>
</dbReference>
<evidence type="ECO:0000256" key="1">
    <source>
        <dbReference type="ARBA" id="ARBA00004613"/>
    </source>
</evidence>
<dbReference type="InterPro" id="IPR041813">
    <property type="entry name" value="A2M_TED"/>
</dbReference>
<evidence type="ECO:0000256" key="8">
    <source>
        <dbReference type="ARBA" id="ARBA00023180"/>
    </source>
</evidence>
<keyword evidence="8" id="KW-0325">Glycoprotein</keyword>
<dbReference type="InterPro" id="IPR001599">
    <property type="entry name" value="Macroglobln_a2"/>
</dbReference>
<dbReference type="Proteomes" id="UP000694865">
    <property type="component" value="Unplaced"/>
</dbReference>
<accession>A0ABM0MFX8</accession>
<keyword evidence="12" id="KW-1185">Reference proteome</keyword>
<dbReference type="PANTHER" id="PTHR11412:SF139">
    <property type="entry name" value="C3 AND PZP-LIKE ALPHA-2-MACROGLOBULIN DOMAIN-CONTAINING PROTEIN 8"/>
    <property type="match status" value="1"/>
</dbReference>
<dbReference type="Gene3D" id="2.20.130.20">
    <property type="match status" value="1"/>
</dbReference>
<dbReference type="SUPFAM" id="SSF100895">
    <property type="entry name" value="Kazal-type serine protease inhibitors"/>
    <property type="match status" value="1"/>
</dbReference>
<dbReference type="InterPro" id="IPR040839">
    <property type="entry name" value="MG4"/>
</dbReference>
<keyword evidence="4" id="KW-0646">Protease inhibitor</keyword>
<feature type="domain" description="Kazal-like" evidence="11">
    <location>
        <begin position="1661"/>
        <end position="1715"/>
    </location>
</feature>
<dbReference type="PANTHER" id="PTHR11412">
    <property type="entry name" value="MACROGLOBULIN / COMPLEMENT"/>
    <property type="match status" value="1"/>
</dbReference>
<dbReference type="InterPro" id="IPR008930">
    <property type="entry name" value="Terpenoid_cyclase/PrenylTrfase"/>
</dbReference>
<evidence type="ECO:0000256" key="3">
    <source>
        <dbReference type="ARBA" id="ARBA00022525"/>
    </source>
</evidence>
<dbReference type="Pfam" id="PF07703">
    <property type="entry name" value="A2M_BRD"/>
    <property type="match status" value="1"/>
</dbReference>
<dbReference type="Gene3D" id="6.20.50.160">
    <property type="match status" value="1"/>
</dbReference>
<evidence type="ECO:0000256" key="7">
    <source>
        <dbReference type="ARBA" id="ARBA00023157"/>
    </source>
</evidence>
<dbReference type="SMART" id="SM01361">
    <property type="entry name" value="A2M_recep"/>
    <property type="match status" value="1"/>
</dbReference>
<evidence type="ECO:0000313" key="12">
    <source>
        <dbReference type="Proteomes" id="UP000694865"/>
    </source>
</evidence>
<name>A0ABM0MFX8_SACKO</name>
<dbReference type="InterPro" id="IPR050473">
    <property type="entry name" value="A2M/Complement_sys"/>
</dbReference>
<evidence type="ECO:0000256" key="6">
    <source>
        <dbReference type="ARBA" id="ARBA00022900"/>
    </source>
</evidence>
<protein>
    <submittedName>
        <fullName evidence="13">C3 and PZP-like alpha-2-macroglobulin domain-containing protein 8-like</fullName>
    </submittedName>
</protein>
<gene>
    <name evidence="13" type="primary">LOC100367729</name>
</gene>
<feature type="chain" id="PRO_5045546227" evidence="10">
    <location>
        <begin position="23"/>
        <end position="2461"/>
    </location>
</feature>
<feature type="region of interest" description="Disordered" evidence="9">
    <location>
        <begin position="1767"/>
        <end position="1788"/>
    </location>
</feature>
<dbReference type="InterPro" id="IPR011625">
    <property type="entry name" value="A2M_N_BRD"/>
</dbReference>
<evidence type="ECO:0000256" key="10">
    <source>
        <dbReference type="SAM" id="SignalP"/>
    </source>
</evidence>
<dbReference type="InterPro" id="IPR014756">
    <property type="entry name" value="Ig_E-set"/>
</dbReference>
<dbReference type="Gene3D" id="2.60.40.10">
    <property type="entry name" value="Immunoglobulins"/>
    <property type="match status" value="2"/>
</dbReference>
<dbReference type="InterPro" id="IPR013783">
    <property type="entry name" value="Ig-like_fold"/>
</dbReference>
<comment type="subcellular location">
    <subcellularLocation>
        <location evidence="1">Secreted</location>
    </subcellularLocation>
</comment>
<dbReference type="GeneID" id="100367729"/>
<dbReference type="PROSITE" id="PS51465">
    <property type="entry name" value="KAZAL_2"/>
    <property type="match status" value="1"/>
</dbReference>
<evidence type="ECO:0000256" key="5">
    <source>
        <dbReference type="ARBA" id="ARBA00022729"/>
    </source>
</evidence>
<organism evidence="12 13">
    <name type="scientific">Saccoglossus kowalevskii</name>
    <name type="common">Acorn worm</name>
    <dbReference type="NCBI Taxonomy" id="10224"/>
    <lineage>
        <taxon>Eukaryota</taxon>
        <taxon>Metazoa</taxon>
        <taxon>Hemichordata</taxon>
        <taxon>Enteropneusta</taxon>
        <taxon>Harrimaniidae</taxon>
        <taxon>Saccoglossus</taxon>
    </lineage>
</organism>
<dbReference type="RefSeq" id="XP_006818919.1">
    <property type="nucleotide sequence ID" value="XM_006818856.1"/>
</dbReference>
<dbReference type="InterPro" id="IPR047565">
    <property type="entry name" value="Alpha-macroglob_thiol-ester_cl"/>
</dbReference>
<sequence length="2461" mass="276205">MLESALCALVVLCFCVCSPVTANNGYLVAAPSVFRPGVTESISITIFEATEPIPVRAYLVVHEHQIAFTKGLILGKGTLKLEVPRTTKGKAELKICGNCDLHAGGYTFQNQTTVTIDDKGSSIFIQTDKPVYKPGQTVQIHVITTGPDLRPLDNDMEAYVTDPKGSRMIQWKNPEPLCCGVVKMNFPLSDQPLLGEWIIYVESGGITYNKTIEIQTVVLPKFEMIIEPPPYIVNTNKCYSIRVSASYTYGEPVQGKLTVKTNVHGLGYYKPYEGQPDIQEMDIDGSTKYTVCIKPIVGSDLSNYFRGILYIEASITSIDGSTTVGTDDTTPVHTKLVDMKFTKDTRKHFKPGLPYKGKLYVYHPDSSPADGVDVIVKVVVNGGNFYTKKFVSEKGFIKFEIPSLPLTARIVWVDAIVTAVKGESVGDDYFASYMSITSWYAPNKCHVMLENSNENLQIGDTAEISVLSTCPCNFSLHYEVVSRGNIITSGIHNAAHDLSKREVDSNVVTFLNGVPIAEGISHQTTEAQPSTCETNLMLNITYDMAPMARLLVYYVRENNEGVADSITIPVKPSFENTISMSLSKDKTYPGERIEMNFNTKPGSCVCIAAVDKSVHLMRPGYQLSKQKVFEELEEYDVTEEQFEDTVLWGGTAPSRDAKYAFHECGLTVLSDVVALNHRQDNSHIYTQEGGVQSSFQTTRSESNIPTLHRRRRYFFPETWIWNCFNTSSTRKNDVMKVKLPDTITSWVIDAVSLSGQHGLGVAEPVTVKTFKPFFVEFTIPYSVIRGEQIKLPVTIYNYQDVCVKVHLVIHVPQGVRFVTEQHRRSRQEMCLQAKETYVTSVLLVFEELGYENITAHAEAYETRDCCQSGNSIYEDLIGVDKVSRQLMIVPEGIPRYYTHSVFFCPNEKVHISTPANYEYQYFRIPEFSEFFTFSTKAKNDVHIALSSLSMDMNDMYEIVLGGWLNTQSWIARSKQGDHEVAVPSVEILSSDEFRSFWISWRNGTIQVGYGTAPIVESVFLKYYNDVPVVANYIGFSTGRQSKGEFKWDRQDTKNGGIYEIFDLGMPSNVVNGSERADASIIGDVMGPTLTNLHNLLRLPFGCGEQNMIHFAPNVYVLRYLAKTNQVTQKLMDEALRFLVVGYQRQVTYKRQNGSYSAFGERDSQGSMWLTAFVLKSFAQSRSFIYIDPNDMKKSVTWIIQQQRKGGYFPPVGRVLNRDIQGGLKGRVSLTSYVVIALLEVGVETKVEENAVDRAQTFLESSVESGHITDPYTAAVTAYALTLLSSKHASAAVRIMKSFAIRKDGFTYWRFSGPLDETASINGLEQSVTSAEVEMTAYGLLTYTAMDDIASSLPIVKWLSKQRNALGGFTSTQDTCVALQALSEYAVLAFIGGVNVTIEVASTNLDLQEIFTLNKDNIKVMQTARIPTVPTTLFVNADGEGCALLQIDVKYNIPDPTANPAFKLDIQMQEKRKKKQHGKTRMNRSALKESYIETNDLIGNDYKVTIEICTRWLHAGSSNMAVIEASLLTGFRPDTETLEKLLLNRHTGVKRYDVDGRMVIFYFDEISSQCLTCVSFEAFRDYVVGKTKPVPVKVYDYYEPSFEATQFYNASKNSPLSKQLCEGNMCNEIGEPEPRDFATYVDEQLHVDRSCNSIFGCDQQMNDIVPRCACISDCNDDGPPVCANDGIIYGNLCKMELMACKENIDLHVMPYIVCAENEFGFDRTTEQVTQVSSGFGPDDDRFFTYPITDDGIEPPKDNLGENITMPEEESETPLFNNTDNITKPGITDYPATNVTVEPTQTSDRKFATLSVEKDKQGNIVNDSEEIDYNNINENITDVNDVDTGNLQNITEPLEEMNETSIGINNETTTSPPGKYRNISKTLLQTITNLITESTTHMSQVTGHPLVKEDISKDNNNLTQNMPGNSDKSKMNETQNGIESDENYEDMKTISVVSNETKPASEKEENSDGLVNETIYTEVKTAVHITESSNQSQDTSVSEIRVPLDREGTSHVNEHFANTTQNSDISSNEDDMNPIERTEDSLNVFMNFSIESENNTEIHKPDFVLTEGQTSTNHVPAAIELLKPAEANITFEEDFPDYDDAKTKPILPEIDPTALEPESKTVLQEPILSSKVPVPAENVYKQAIYDYIYPLDAARKTPDLIDALREPTHMKSKHKLVLQEPIIAAEVPETVIKSLGEESVHHDDVREHDFVELDSNSKGHQHQIVVEEPTHTTIDPAHTESVKEKEFKHRIVFQEPDIAAKVSETVITSLDEEIGYSDSVDAVRERDLIEFDPNFMEPQHEVVVQQEPEHVTMNPVHTEKSAREFDHPVAIDRVRKPVLAEFNPEPLPVELDDAQFQMPEFTEYKHAPFQLSYRGDNSYVPHKVEKQLLTDSDELPDLVDEVVWDDGYKPLKESNPVPYSLIEDRFPVEETAWENDYDSVYGSYESLKAFEEFDEFDNFPLGL</sequence>
<dbReference type="Gene3D" id="3.30.60.30">
    <property type="match status" value="1"/>
</dbReference>
<dbReference type="SMART" id="SM00280">
    <property type="entry name" value="KAZAL"/>
    <property type="match status" value="1"/>
</dbReference>
<dbReference type="Pfam" id="PF17789">
    <property type="entry name" value="MG4"/>
    <property type="match status" value="1"/>
</dbReference>